<reference evidence="3" key="1">
    <citation type="submission" date="2022-05" db="EMBL/GenBank/DDBJ databases">
        <title>The Musa troglodytarum L. genome provides insights into the mechanism of non-climacteric behaviour and enrichment of carotenoids.</title>
        <authorList>
            <person name="Wang J."/>
        </authorList>
    </citation>
    <scope>NUCLEOTIDE SEQUENCE</scope>
    <source>
        <tissue evidence="3">Leaf</tissue>
    </source>
</reference>
<accession>A0A9E7KS00</accession>
<dbReference type="Pfam" id="PF05641">
    <property type="entry name" value="Agenet"/>
    <property type="match status" value="1"/>
</dbReference>
<dbReference type="InterPro" id="IPR014002">
    <property type="entry name" value="Agenet_dom_plant"/>
</dbReference>
<dbReference type="PANTHER" id="PTHR31917:SF58">
    <property type="entry name" value="AGENET AND BROMO-ADJACENT HOMOLOGY (BAH) DOMAIN-CONTAINING PROTEIN"/>
    <property type="match status" value="1"/>
</dbReference>
<keyword evidence="4" id="KW-1185">Reference proteome</keyword>
<evidence type="ECO:0000259" key="2">
    <source>
        <dbReference type="PROSITE" id="PS51038"/>
    </source>
</evidence>
<evidence type="ECO:0000256" key="1">
    <source>
        <dbReference type="SAM" id="MobiDB-lite"/>
    </source>
</evidence>
<dbReference type="OrthoDB" id="1883212at2759"/>
<dbReference type="Gene3D" id="2.30.30.490">
    <property type="match status" value="1"/>
</dbReference>
<dbReference type="EMBL" id="CP097510">
    <property type="protein sequence ID" value="URE31718.1"/>
    <property type="molecule type" value="Genomic_DNA"/>
</dbReference>
<dbReference type="SMART" id="SM00439">
    <property type="entry name" value="BAH"/>
    <property type="match status" value="1"/>
</dbReference>
<evidence type="ECO:0000313" key="3">
    <source>
        <dbReference type="EMBL" id="URE31718.1"/>
    </source>
</evidence>
<feature type="non-terminal residue" evidence="3">
    <location>
        <position position="727"/>
    </location>
</feature>
<feature type="domain" description="BAH" evidence="2">
    <location>
        <begin position="172"/>
        <end position="289"/>
    </location>
</feature>
<dbReference type="InterPro" id="IPR043151">
    <property type="entry name" value="BAH_sf"/>
</dbReference>
<gene>
    <name evidence="3" type="ORF">MUK42_03390</name>
</gene>
<organism evidence="3 4">
    <name type="scientific">Musa troglodytarum</name>
    <name type="common">fe'i banana</name>
    <dbReference type="NCBI Taxonomy" id="320322"/>
    <lineage>
        <taxon>Eukaryota</taxon>
        <taxon>Viridiplantae</taxon>
        <taxon>Streptophyta</taxon>
        <taxon>Embryophyta</taxon>
        <taxon>Tracheophyta</taxon>
        <taxon>Spermatophyta</taxon>
        <taxon>Magnoliopsida</taxon>
        <taxon>Liliopsida</taxon>
        <taxon>Zingiberales</taxon>
        <taxon>Musaceae</taxon>
        <taxon>Musa</taxon>
    </lineage>
</organism>
<dbReference type="PANTHER" id="PTHR31917">
    <property type="entry name" value="AGENET DOMAIN-CONTAINING PROTEIN-RELATED"/>
    <property type="match status" value="1"/>
</dbReference>
<sequence length="727" mass="81793">MEGAKGAYVAWQEVVVSNDKGRRVVHYYLKGAGGGADLAVVGREKSLRHMSYGVPSQFVRSLKARPHLLPSLPSSSTPHLPSASAFPFKWRSRREVIDWLSSLVQEPIAYESPTTVIRYGDGEDGETADLPNFKVSSSGKAGHVSKEFSWLGASWLCRKRRKHYRSFCKNGVTISVYDFVFVMAEENKRLVAYVEDLYEDSRANNMVVVRWFHKVDEVGIVLPPNTSDREIFFSLCLQDLSVECIDGLAAVLSAQHFDKFLNQARYSNWRPYMCHRQIDNDDVKPFDITQLQGYWSQELLRSMFTSPLKLRLKITRGGSDISGGKNGDVSIDGSKRKHLLNDGGICVAETTTRDKIKSRSLPVSSKTGKNITSTRSDSLTSKELYLQKLQQQLYPGCHVEVLSLDSGMRGCWFQCVIIRRHQDKVKVRYLDIQDADESGNLQEWVLLSRVAAPDKLGIRLCGRPVVRPYRSQRVKKCSFNVGAAVDAWWHDGWWEGIVIRKESEGQIHVYFPGEKRTNVFSEGDLRQSQDWIDNKWNSIQDQMDIANSLLSDVMNDSKDLSNDHGPFLLKTLVTEDRQWKEPHDSISPSDTDQDEITPSGGYTSTDGEGDIPDLTKDPQFKWNSLKKKKRRRELTEDSSSHKKQRREASNSSSQDLEDSDACGGFVLPKSLTVDHENCKIGVLLALIKNATAVADLGFLTSPCSHLSPGFLRDEQSPSAGTVVCLVI</sequence>
<dbReference type="CDD" id="cd20405">
    <property type="entry name" value="Tudor_Agenet_AtDUF_rpt1_3"/>
    <property type="match status" value="1"/>
</dbReference>
<name>A0A9E7KS00_9LILI</name>
<dbReference type="PROSITE" id="PS51038">
    <property type="entry name" value="BAH"/>
    <property type="match status" value="1"/>
</dbReference>
<proteinExistence type="predicted"/>
<feature type="region of interest" description="Disordered" evidence="1">
    <location>
        <begin position="578"/>
        <end position="659"/>
    </location>
</feature>
<dbReference type="InterPro" id="IPR001025">
    <property type="entry name" value="BAH_dom"/>
</dbReference>
<evidence type="ECO:0000313" key="4">
    <source>
        <dbReference type="Proteomes" id="UP001055439"/>
    </source>
</evidence>
<dbReference type="Proteomes" id="UP001055439">
    <property type="component" value="Chromosome 8"/>
</dbReference>
<dbReference type="InterPro" id="IPR008395">
    <property type="entry name" value="Agenet-like_dom"/>
</dbReference>
<dbReference type="SMART" id="SM00743">
    <property type="entry name" value="Agenet"/>
    <property type="match status" value="2"/>
</dbReference>
<dbReference type="GO" id="GO:0003682">
    <property type="term" value="F:chromatin binding"/>
    <property type="evidence" value="ECO:0007669"/>
    <property type="project" value="InterPro"/>
</dbReference>
<protein>
    <submittedName>
        <fullName evidence="3">Agenet domain containing protein</fullName>
    </submittedName>
</protein>
<dbReference type="CDD" id="cd04721">
    <property type="entry name" value="BAH_plant_1"/>
    <property type="match status" value="1"/>
</dbReference>
<dbReference type="AlphaFoldDB" id="A0A9E7KS00"/>
<dbReference type="Pfam" id="PF01426">
    <property type="entry name" value="BAH"/>
    <property type="match status" value="1"/>
</dbReference>